<keyword evidence="2 5" id="KW-0812">Transmembrane</keyword>
<feature type="transmembrane region" description="Helical" evidence="5">
    <location>
        <begin position="89"/>
        <end position="110"/>
    </location>
</feature>
<feature type="transmembrane region" description="Helical" evidence="5">
    <location>
        <begin position="154"/>
        <end position="171"/>
    </location>
</feature>
<organism evidence="7 8">
    <name type="scientific">Denitratimonas tolerans</name>
    <dbReference type="NCBI Taxonomy" id="1338420"/>
    <lineage>
        <taxon>Bacteria</taxon>
        <taxon>Pseudomonadati</taxon>
        <taxon>Pseudomonadota</taxon>
        <taxon>Gammaproteobacteria</taxon>
        <taxon>Lysobacterales</taxon>
        <taxon>Lysobacteraceae</taxon>
        <taxon>Denitratimonas</taxon>
    </lineage>
</organism>
<feature type="transmembrane region" description="Helical" evidence="5">
    <location>
        <begin position="32"/>
        <end position="53"/>
    </location>
</feature>
<feature type="transmembrane region" description="Helical" evidence="5">
    <location>
        <begin position="65"/>
        <end position="83"/>
    </location>
</feature>
<sequence length="318" mass="34154">MRAGIVFGVLSGAAWGAVFLVPALLPQFSPLLLASGRYLLYGAVSLLLVGRALPRLWRRLEKGELRLLVELALTGNLIYYVLLAGAVQMAGVASTSLIIGATPVVITLLGRRDAGAVSLRRLVVPLGMVLAGVACINLDVLLSAHAQARPLGERVFGMALAVGAVLSWAWYAARNARFLQSQSRFDGNQWSLLWGMVTGALGGLVWLAVLALPGDAFLPGADTTSADWTRFWALNLFLAIACSWFGNWMWNAAARRLPLTLSGQMLVFETLFALLYGFTWAQRWPTILELVAVGLLVAGVVMSARRHAQPPGAAPMPH</sequence>
<keyword evidence="3 5" id="KW-1133">Transmembrane helix</keyword>
<dbReference type="Proteomes" id="UP001364472">
    <property type="component" value="Unassembled WGS sequence"/>
</dbReference>
<gene>
    <name evidence="7" type="ORF">WB794_09105</name>
</gene>
<feature type="domain" description="EamA" evidence="6">
    <location>
        <begin position="156"/>
        <end position="303"/>
    </location>
</feature>
<evidence type="ECO:0000259" key="6">
    <source>
        <dbReference type="Pfam" id="PF00892"/>
    </source>
</evidence>
<feature type="transmembrane region" description="Helical" evidence="5">
    <location>
        <begin position="257"/>
        <end position="278"/>
    </location>
</feature>
<dbReference type="Pfam" id="PF00892">
    <property type="entry name" value="EamA"/>
    <property type="match status" value="2"/>
</dbReference>
<keyword evidence="4 5" id="KW-0472">Membrane</keyword>
<dbReference type="PANTHER" id="PTHR32322">
    <property type="entry name" value="INNER MEMBRANE TRANSPORTER"/>
    <property type="match status" value="1"/>
</dbReference>
<protein>
    <submittedName>
        <fullName evidence="7">DMT family transporter</fullName>
    </submittedName>
</protein>
<feature type="domain" description="EamA" evidence="6">
    <location>
        <begin position="3"/>
        <end position="136"/>
    </location>
</feature>
<feature type="transmembrane region" description="Helical" evidence="5">
    <location>
        <begin position="232"/>
        <end position="250"/>
    </location>
</feature>
<reference evidence="7 8" key="1">
    <citation type="journal article" date="2016" name="Antonie Van Leeuwenhoek">
        <title>Denitratimonas tolerans gen. nov., sp. nov., a denitrifying bacterium isolated from a bioreactor for tannery wastewater treatment.</title>
        <authorList>
            <person name="Han S.I."/>
            <person name="Kim J.O."/>
            <person name="Lee Y.R."/>
            <person name="Ekpeghere K.I."/>
            <person name="Koh S.C."/>
            <person name="Whang K.S."/>
        </authorList>
    </citation>
    <scope>NUCLEOTIDE SEQUENCE [LARGE SCALE GENOMIC DNA]</scope>
    <source>
        <strain evidence="7 8">KACC 17565</strain>
    </source>
</reference>
<evidence type="ECO:0000256" key="2">
    <source>
        <dbReference type="ARBA" id="ARBA00022692"/>
    </source>
</evidence>
<dbReference type="InterPro" id="IPR000620">
    <property type="entry name" value="EamA_dom"/>
</dbReference>
<evidence type="ECO:0000313" key="8">
    <source>
        <dbReference type="Proteomes" id="UP001364472"/>
    </source>
</evidence>
<evidence type="ECO:0000256" key="3">
    <source>
        <dbReference type="ARBA" id="ARBA00022989"/>
    </source>
</evidence>
<evidence type="ECO:0000256" key="5">
    <source>
        <dbReference type="SAM" id="Phobius"/>
    </source>
</evidence>
<dbReference type="EMBL" id="JBBDHC010000012">
    <property type="protein sequence ID" value="MEJ1249826.1"/>
    <property type="molecule type" value="Genomic_DNA"/>
</dbReference>
<proteinExistence type="predicted"/>
<dbReference type="AlphaFoldDB" id="A0AAW9R834"/>
<feature type="transmembrane region" description="Helical" evidence="5">
    <location>
        <begin position="284"/>
        <end position="304"/>
    </location>
</feature>
<accession>A0AAW9R834</accession>
<feature type="transmembrane region" description="Helical" evidence="5">
    <location>
        <begin position="122"/>
        <end position="142"/>
    </location>
</feature>
<dbReference type="PANTHER" id="PTHR32322:SF2">
    <property type="entry name" value="EAMA DOMAIN-CONTAINING PROTEIN"/>
    <property type="match status" value="1"/>
</dbReference>
<evidence type="ECO:0000313" key="7">
    <source>
        <dbReference type="EMBL" id="MEJ1249826.1"/>
    </source>
</evidence>
<feature type="transmembrane region" description="Helical" evidence="5">
    <location>
        <begin position="192"/>
        <end position="212"/>
    </location>
</feature>
<dbReference type="RefSeq" id="WP_337335545.1">
    <property type="nucleotide sequence ID" value="NZ_JBBDHC010000012.1"/>
</dbReference>
<keyword evidence="8" id="KW-1185">Reference proteome</keyword>
<evidence type="ECO:0000256" key="1">
    <source>
        <dbReference type="ARBA" id="ARBA00004141"/>
    </source>
</evidence>
<dbReference type="InterPro" id="IPR050638">
    <property type="entry name" value="AA-Vitamin_Transporters"/>
</dbReference>
<dbReference type="GO" id="GO:0016020">
    <property type="term" value="C:membrane"/>
    <property type="evidence" value="ECO:0007669"/>
    <property type="project" value="UniProtKB-SubCell"/>
</dbReference>
<evidence type="ECO:0000256" key="4">
    <source>
        <dbReference type="ARBA" id="ARBA00023136"/>
    </source>
</evidence>
<name>A0AAW9R834_9GAMM</name>
<comment type="caution">
    <text evidence="7">The sequence shown here is derived from an EMBL/GenBank/DDBJ whole genome shotgun (WGS) entry which is preliminary data.</text>
</comment>
<comment type="subcellular location">
    <subcellularLocation>
        <location evidence="1">Membrane</location>
        <topology evidence="1">Multi-pass membrane protein</topology>
    </subcellularLocation>
</comment>